<keyword evidence="1" id="KW-1133">Transmembrane helix</keyword>
<sequence>MNDAPSRSGNPAEPAPAPLFRERLLPGPGAWVASIGLGVIVAVTLLPLAPLVAPGAGVLVAAVVVVTLVATAPVVEVADGELRAGPARVPVELLGGVTPIFSAEEMRTALGPELDARAYVCLRSWARTGLKVVLRDPLDPTPYWLVSTRRPDELADALVQSGAGA</sequence>
<gene>
    <name evidence="2" type="ORF">HLI28_13795</name>
</gene>
<accession>A0A849K5F7</accession>
<dbReference type="EMBL" id="JABFAJ010000024">
    <property type="protein sequence ID" value="NNU28608.1"/>
    <property type="molecule type" value="Genomic_DNA"/>
</dbReference>
<feature type="transmembrane region" description="Helical" evidence="1">
    <location>
        <begin position="29"/>
        <end position="49"/>
    </location>
</feature>
<keyword evidence="1" id="KW-0812">Transmembrane</keyword>
<keyword evidence="1" id="KW-0472">Membrane</keyword>
<dbReference type="InterPro" id="IPR021443">
    <property type="entry name" value="DUF3093"/>
</dbReference>
<evidence type="ECO:0000256" key="1">
    <source>
        <dbReference type="SAM" id="Phobius"/>
    </source>
</evidence>
<name>A0A849K5F7_9MICO</name>
<dbReference type="AlphaFoldDB" id="A0A849K5F7"/>
<dbReference type="Proteomes" id="UP000557204">
    <property type="component" value="Unassembled WGS sequence"/>
</dbReference>
<proteinExistence type="predicted"/>
<reference evidence="2 3" key="1">
    <citation type="submission" date="2020-05" db="EMBL/GenBank/DDBJ databases">
        <title>Genome sequence of Isoptericola sp. JC619 isolated from Chilika lagoon, India.</title>
        <authorList>
            <person name="Kumar D."/>
            <person name="Appam K."/>
            <person name="Gandham S."/>
            <person name="Uppada J."/>
            <person name="Sasikala C."/>
            <person name="Venkata Ramana C."/>
        </authorList>
    </citation>
    <scope>NUCLEOTIDE SEQUENCE [LARGE SCALE GENOMIC DNA]</scope>
    <source>
        <strain evidence="2 3">JC619</strain>
    </source>
</reference>
<evidence type="ECO:0000313" key="3">
    <source>
        <dbReference type="Proteomes" id="UP000557204"/>
    </source>
</evidence>
<comment type="caution">
    <text evidence="2">The sequence shown here is derived from an EMBL/GenBank/DDBJ whole genome shotgun (WGS) entry which is preliminary data.</text>
</comment>
<feature type="transmembrane region" description="Helical" evidence="1">
    <location>
        <begin position="55"/>
        <end position="75"/>
    </location>
</feature>
<dbReference type="Pfam" id="PF11292">
    <property type="entry name" value="DUF3093"/>
    <property type="match status" value="1"/>
</dbReference>
<protein>
    <submittedName>
        <fullName evidence="2">DUF3093 domain-containing protein</fullName>
    </submittedName>
</protein>
<organism evidence="2 3">
    <name type="scientific">Isoptericola sediminis</name>
    <dbReference type="NCBI Taxonomy" id="2733572"/>
    <lineage>
        <taxon>Bacteria</taxon>
        <taxon>Bacillati</taxon>
        <taxon>Actinomycetota</taxon>
        <taxon>Actinomycetes</taxon>
        <taxon>Micrococcales</taxon>
        <taxon>Promicromonosporaceae</taxon>
        <taxon>Isoptericola</taxon>
    </lineage>
</organism>
<keyword evidence="3" id="KW-1185">Reference proteome</keyword>
<dbReference type="RefSeq" id="WP_171248134.1">
    <property type="nucleotide sequence ID" value="NZ_JABFAJ010000024.1"/>
</dbReference>
<evidence type="ECO:0000313" key="2">
    <source>
        <dbReference type="EMBL" id="NNU28608.1"/>
    </source>
</evidence>